<name>A0ABT3RP23_9BACT</name>
<accession>A0ABT3RP23</accession>
<proteinExistence type="predicted"/>
<protein>
    <recommendedName>
        <fullName evidence="3">DUF4252 domain-containing protein</fullName>
    </recommendedName>
</protein>
<dbReference type="Proteomes" id="UP001209885">
    <property type="component" value="Unassembled WGS sequence"/>
</dbReference>
<reference evidence="1 2" key="1">
    <citation type="submission" date="2022-11" db="EMBL/GenBank/DDBJ databases">
        <title>The characterization of three novel Bacteroidetes species and genomic analysis of their roles in tidal elemental geochemical cycles.</title>
        <authorList>
            <person name="Ma K."/>
        </authorList>
    </citation>
    <scope>NUCLEOTIDE SEQUENCE [LARGE SCALE GENOMIC DNA]</scope>
    <source>
        <strain evidence="1 2">M17</strain>
    </source>
</reference>
<keyword evidence="2" id="KW-1185">Reference proteome</keyword>
<gene>
    <name evidence="1" type="ORF">OO013_05080</name>
</gene>
<dbReference type="EMBL" id="JAPFQN010000003">
    <property type="protein sequence ID" value="MCX2743226.1"/>
    <property type="molecule type" value="Genomic_DNA"/>
</dbReference>
<organism evidence="1 2">
    <name type="scientific">Mangrovivirga halotolerans</name>
    <dbReference type="NCBI Taxonomy" id="2993936"/>
    <lineage>
        <taxon>Bacteria</taxon>
        <taxon>Pseudomonadati</taxon>
        <taxon>Bacteroidota</taxon>
        <taxon>Cytophagia</taxon>
        <taxon>Cytophagales</taxon>
        <taxon>Mangrovivirgaceae</taxon>
        <taxon>Mangrovivirga</taxon>
    </lineage>
</organism>
<evidence type="ECO:0000313" key="2">
    <source>
        <dbReference type="Proteomes" id="UP001209885"/>
    </source>
</evidence>
<evidence type="ECO:0000313" key="1">
    <source>
        <dbReference type="EMBL" id="MCX2743226.1"/>
    </source>
</evidence>
<evidence type="ECO:0008006" key="3">
    <source>
        <dbReference type="Google" id="ProtNLM"/>
    </source>
</evidence>
<sequence length="206" mass="23166">MKSISKMLTVVLLTSIFISCSEESREKVSEASETISNVTKMASKAEEAKEKSDELKTLTPLTNDQLKKWLPESISGMDRTGFKVGKAGYMNISSIEGTFKSEADDRELKVEVMDGAGEVGSSLLMGMNMMSNMDREEEDERKHLKTVTVDGQKALQTYYKKRDVTHLQFVYNDRFSVMIKASKTSPEKAWDLVDKLDFESLSDMAD</sequence>
<comment type="caution">
    <text evidence="1">The sequence shown here is derived from an EMBL/GenBank/DDBJ whole genome shotgun (WGS) entry which is preliminary data.</text>
</comment>
<dbReference type="RefSeq" id="WP_266055601.1">
    <property type="nucleotide sequence ID" value="NZ_JAPFQN010000003.1"/>
</dbReference>
<dbReference type="PROSITE" id="PS51257">
    <property type="entry name" value="PROKAR_LIPOPROTEIN"/>
    <property type="match status" value="1"/>
</dbReference>